<evidence type="ECO:0000256" key="1">
    <source>
        <dbReference type="ARBA" id="ARBA00023172"/>
    </source>
</evidence>
<protein>
    <recommendedName>
        <fullName evidence="4">Phage integrase family protein</fullName>
    </recommendedName>
</protein>
<evidence type="ECO:0000313" key="3">
    <source>
        <dbReference type="Proteomes" id="UP000612808"/>
    </source>
</evidence>
<dbReference type="InterPro" id="IPR013762">
    <property type="entry name" value="Integrase-like_cat_sf"/>
</dbReference>
<accession>A0A8J3J8Y6</accession>
<dbReference type="GO" id="GO:0003677">
    <property type="term" value="F:DNA binding"/>
    <property type="evidence" value="ECO:0007669"/>
    <property type="project" value="InterPro"/>
</dbReference>
<evidence type="ECO:0008006" key="4">
    <source>
        <dbReference type="Google" id="ProtNLM"/>
    </source>
</evidence>
<dbReference type="GO" id="GO:0015074">
    <property type="term" value="P:DNA integration"/>
    <property type="evidence" value="ECO:0007669"/>
    <property type="project" value="InterPro"/>
</dbReference>
<dbReference type="EMBL" id="BOMB01000027">
    <property type="protein sequence ID" value="GID13891.1"/>
    <property type="molecule type" value="Genomic_DNA"/>
</dbReference>
<organism evidence="2 3">
    <name type="scientific">Actinocatenispora rupis</name>
    <dbReference type="NCBI Taxonomy" id="519421"/>
    <lineage>
        <taxon>Bacteria</taxon>
        <taxon>Bacillati</taxon>
        <taxon>Actinomycetota</taxon>
        <taxon>Actinomycetes</taxon>
        <taxon>Micromonosporales</taxon>
        <taxon>Micromonosporaceae</taxon>
        <taxon>Actinocatenispora</taxon>
    </lineage>
</organism>
<sequence length="64" mass="6841">MATGHAALLVDLDVRPRAVMQILRHADFAVTMEVYSQVSSTKTRSALKRLGDSLEAAGDGRKAG</sequence>
<dbReference type="RefSeq" id="WP_373324962.1">
    <property type="nucleotide sequence ID" value="NZ_BAAAZM010000014.1"/>
</dbReference>
<dbReference type="Proteomes" id="UP000612808">
    <property type="component" value="Unassembled WGS sequence"/>
</dbReference>
<evidence type="ECO:0000313" key="2">
    <source>
        <dbReference type="EMBL" id="GID13891.1"/>
    </source>
</evidence>
<keyword evidence="3" id="KW-1185">Reference proteome</keyword>
<reference evidence="2" key="1">
    <citation type="submission" date="2021-01" db="EMBL/GenBank/DDBJ databases">
        <title>Whole genome shotgun sequence of Actinocatenispora rupis NBRC 107355.</title>
        <authorList>
            <person name="Komaki H."/>
            <person name="Tamura T."/>
        </authorList>
    </citation>
    <scope>NUCLEOTIDE SEQUENCE</scope>
    <source>
        <strain evidence="2">NBRC 107355</strain>
    </source>
</reference>
<dbReference type="GO" id="GO:0006310">
    <property type="term" value="P:DNA recombination"/>
    <property type="evidence" value="ECO:0007669"/>
    <property type="project" value="UniProtKB-KW"/>
</dbReference>
<proteinExistence type="predicted"/>
<comment type="caution">
    <text evidence="2">The sequence shown here is derived from an EMBL/GenBank/DDBJ whole genome shotgun (WGS) entry which is preliminary data.</text>
</comment>
<dbReference type="AlphaFoldDB" id="A0A8J3J8Y6"/>
<dbReference type="SUPFAM" id="SSF56349">
    <property type="entry name" value="DNA breaking-rejoining enzymes"/>
    <property type="match status" value="1"/>
</dbReference>
<dbReference type="Gene3D" id="1.10.443.10">
    <property type="entry name" value="Intergrase catalytic core"/>
    <property type="match status" value="1"/>
</dbReference>
<gene>
    <name evidence="2" type="ORF">Aru02nite_47800</name>
</gene>
<keyword evidence="1" id="KW-0233">DNA recombination</keyword>
<name>A0A8J3J8Y6_9ACTN</name>
<dbReference type="InterPro" id="IPR011010">
    <property type="entry name" value="DNA_brk_join_enz"/>
</dbReference>